<organism evidence="2 5">
    <name type="scientific">Brevibacterium ravenspurgense</name>
    <dbReference type="NCBI Taxonomy" id="479117"/>
    <lineage>
        <taxon>Bacteria</taxon>
        <taxon>Bacillati</taxon>
        <taxon>Actinomycetota</taxon>
        <taxon>Actinomycetes</taxon>
        <taxon>Micrococcales</taxon>
        <taxon>Brevibacteriaceae</taxon>
        <taxon>Brevibacterium</taxon>
    </lineage>
</organism>
<evidence type="ECO:0000256" key="1">
    <source>
        <dbReference type="SAM" id="Phobius"/>
    </source>
</evidence>
<dbReference type="Proteomes" id="UP000243589">
    <property type="component" value="Unassembled WGS sequence"/>
</dbReference>
<dbReference type="Proteomes" id="UP000242755">
    <property type="component" value="Unassembled WGS sequence"/>
</dbReference>
<gene>
    <name evidence="2" type="ORF">Bravens_01953</name>
    <name evidence="3" type="ORF">CYJ40_03540</name>
</gene>
<keyword evidence="1" id="KW-1133">Transmembrane helix</keyword>
<evidence type="ECO:0000313" key="4">
    <source>
        <dbReference type="Proteomes" id="UP000242755"/>
    </source>
</evidence>
<feature type="transmembrane region" description="Helical" evidence="1">
    <location>
        <begin position="6"/>
        <end position="35"/>
    </location>
</feature>
<dbReference type="STRING" id="1176165.GCA_001584405_01492"/>
<accession>A0A150H5V1</accession>
<keyword evidence="1" id="KW-0472">Membrane</keyword>
<proteinExistence type="predicted"/>
<reference evidence="3 4" key="2">
    <citation type="submission" date="2017-12" db="EMBL/GenBank/DDBJ databases">
        <title>Phylogenetic diversity of female urinary microbiome.</title>
        <authorList>
            <person name="Thomas-White K."/>
            <person name="Wolfe A.J."/>
        </authorList>
    </citation>
    <scope>NUCLEOTIDE SEQUENCE [LARGE SCALE GENOMIC DNA]</scope>
    <source>
        <strain evidence="3 4">UMB0426</strain>
    </source>
</reference>
<evidence type="ECO:0000313" key="3">
    <source>
        <dbReference type="EMBL" id="PKY70653.1"/>
    </source>
</evidence>
<evidence type="ECO:0000313" key="5">
    <source>
        <dbReference type="Proteomes" id="UP000243589"/>
    </source>
</evidence>
<dbReference type="RefSeq" id="WP_061944600.1">
    <property type="nucleotide sequence ID" value="NZ_JAKRCZ010000005.1"/>
</dbReference>
<evidence type="ECO:0000313" key="2">
    <source>
        <dbReference type="EMBL" id="KXZ57431.1"/>
    </source>
</evidence>
<dbReference type="EMBL" id="PKGO01000003">
    <property type="protein sequence ID" value="PKY70653.1"/>
    <property type="molecule type" value="Genomic_DNA"/>
</dbReference>
<keyword evidence="1" id="KW-0812">Transmembrane</keyword>
<sequence length="60" mass="6626">MQVIGAIIALIVFAASWVILPALCVAVGWVICWIYELGRRAFFNHAAHQSKVDQLAKTTN</sequence>
<protein>
    <submittedName>
        <fullName evidence="2">Uncharacterized protein</fullName>
    </submittedName>
</protein>
<name>A0A150H5V1_9MICO</name>
<dbReference type="AlphaFoldDB" id="A0A150H5V1"/>
<keyword evidence="5" id="KW-1185">Reference proteome</keyword>
<comment type="caution">
    <text evidence="2">The sequence shown here is derived from an EMBL/GenBank/DDBJ whole genome shotgun (WGS) entry which is preliminary data.</text>
</comment>
<dbReference type="EMBL" id="LQQC01000012">
    <property type="protein sequence ID" value="KXZ57431.1"/>
    <property type="molecule type" value="Genomic_DNA"/>
</dbReference>
<reference evidence="2 5" key="1">
    <citation type="submission" date="2016-01" db="EMBL/GenBank/DDBJ databases">
        <title>Use of Whole Genome Sequencing to ascertain that Brevibacterium massiliense (Roux, Raoult 2009) is a later heterotypic synonym of Brevibacterium ravenspurgense (Mages 2008).</title>
        <authorList>
            <person name="Bernier A.-M."/>
            <person name="Burdz T."/>
            <person name="Huynh C."/>
            <person name="Pachecho A.L."/>
            <person name="Wiebe D."/>
            <person name="Bonner C."/>
            <person name="Bernard K."/>
        </authorList>
    </citation>
    <scope>NUCLEOTIDE SEQUENCE [LARGE SCALE GENOMIC DNA]</scope>
    <source>
        <strain evidence="2 5">CCUG56047</strain>
    </source>
</reference>
<dbReference type="PATRIC" id="fig|479117.4.peg.1937"/>